<evidence type="ECO:0000256" key="6">
    <source>
        <dbReference type="RuleBase" id="RU003983"/>
    </source>
</evidence>
<gene>
    <name evidence="9" type="ORF">GCM10011410_01020</name>
</gene>
<keyword evidence="7" id="KW-1133">Transmembrane helix</keyword>
<feature type="transmembrane region" description="Helical" evidence="7">
    <location>
        <begin position="85"/>
        <end position="107"/>
    </location>
</feature>
<keyword evidence="2" id="KW-0479">Metal-binding</keyword>
<feature type="transmembrane region" description="Helical" evidence="7">
    <location>
        <begin position="6"/>
        <end position="24"/>
    </location>
</feature>
<keyword evidence="10" id="KW-1185">Reference proteome</keyword>
<keyword evidence="7" id="KW-0812">Transmembrane</keyword>
<feature type="transmembrane region" description="Helical" evidence="7">
    <location>
        <begin position="285"/>
        <end position="308"/>
    </location>
</feature>
<accession>A0A916X8P4</accession>
<sequence length="319" mass="33713">MTGTTAAAFAVLAVALAGPIPAILSKAQWPLKAPRAALVLWQSIAIAAVLSAFSSGLAIASMLLVPGPDGLPTTSPTEEIAVLGLPLWILSVGVFAITVLIGARLIYSTAQVSIRTRKRRAHHRMLVDLLDQPDPRLDHLTRADLRVLRHSEPLAYCLPGLRQRVVVSEGALDKLAPDELDAILAHERAHLRARHDLVLEAFTAVHAAFPRVVRSKSALGAVRLLIELLADDAALRATGATPLARALVTCSSNATPDGAMAAGGIATLLRIQRLADGTYDLRTSVAAYTVAALILIGPTIAVAVPWLVELSRLFGLTAR</sequence>
<dbReference type="Pfam" id="PF01435">
    <property type="entry name" value="Peptidase_M48"/>
    <property type="match status" value="1"/>
</dbReference>
<evidence type="ECO:0000256" key="2">
    <source>
        <dbReference type="ARBA" id="ARBA00022723"/>
    </source>
</evidence>
<dbReference type="GO" id="GO:0046872">
    <property type="term" value="F:metal ion binding"/>
    <property type="evidence" value="ECO:0007669"/>
    <property type="project" value="UniProtKB-KW"/>
</dbReference>
<keyword evidence="5 6" id="KW-0482">Metalloprotease</keyword>
<dbReference type="AlphaFoldDB" id="A0A916X8P4"/>
<organism evidence="9 10">
    <name type="scientific">Hoyosella rhizosphaerae</name>
    <dbReference type="NCBI Taxonomy" id="1755582"/>
    <lineage>
        <taxon>Bacteria</taxon>
        <taxon>Bacillati</taxon>
        <taxon>Actinomycetota</taxon>
        <taxon>Actinomycetes</taxon>
        <taxon>Mycobacteriales</taxon>
        <taxon>Hoyosellaceae</taxon>
        <taxon>Hoyosella</taxon>
    </lineage>
</organism>
<dbReference type="PANTHER" id="PTHR34978:SF3">
    <property type="entry name" value="SLR0241 PROTEIN"/>
    <property type="match status" value="1"/>
</dbReference>
<dbReference type="Proteomes" id="UP000641514">
    <property type="component" value="Unassembled WGS sequence"/>
</dbReference>
<keyword evidence="4 6" id="KW-0862">Zinc</keyword>
<dbReference type="RefSeq" id="WP_188669678.1">
    <property type="nucleotide sequence ID" value="NZ_BMJH01000001.1"/>
</dbReference>
<comment type="cofactor">
    <cofactor evidence="6">
        <name>Zn(2+)</name>
        <dbReference type="ChEBI" id="CHEBI:29105"/>
    </cofactor>
    <text evidence="6">Binds 1 zinc ion per subunit.</text>
</comment>
<dbReference type="InterPro" id="IPR001915">
    <property type="entry name" value="Peptidase_M48"/>
</dbReference>
<evidence type="ECO:0000256" key="5">
    <source>
        <dbReference type="ARBA" id="ARBA00023049"/>
    </source>
</evidence>
<reference evidence="9" key="1">
    <citation type="journal article" date="2014" name="Int. J. Syst. Evol. Microbiol.">
        <title>Complete genome sequence of Corynebacterium casei LMG S-19264T (=DSM 44701T), isolated from a smear-ripened cheese.</title>
        <authorList>
            <consortium name="US DOE Joint Genome Institute (JGI-PGF)"/>
            <person name="Walter F."/>
            <person name="Albersmeier A."/>
            <person name="Kalinowski J."/>
            <person name="Ruckert C."/>
        </authorList>
    </citation>
    <scope>NUCLEOTIDE SEQUENCE</scope>
    <source>
        <strain evidence="9">CGMCC 1.15478</strain>
    </source>
</reference>
<comment type="caution">
    <text evidence="9">The sequence shown here is derived from an EMBL/GenBank/DDBJ whole genome shotgun (WGS) entry which is preliminary data.</text>
</comment>
<keyword evidence="1 6" id="KW-0645">Protease</keyword>
<dbReference type="GO" id="GO:0006508">
    <property type="term" value="P:proteolysis"/>
    <property type="evidence" value="ECO:0007669"/>
    <property type="project" value="UniProtKB-KW"/>
</dbReference>
<protein>
    <submittedName>
        <fullName evidence="9">Integral membrane protein</fullName>
    </submittedName>
</protein>
<dbReference type="CDD" id="cd07326">
    <property type="entry name" value="M56_BlaR1_MecR1_like"/>
    <property type="match status" value="1"/>
</dbReference>
<evidence type="ECO:0000313" key="9">
    <source>
        <dbReference type="EMBL" id="GGC52482.1"/>
    </source>
</evidence>
<keyword evidence="7" id="KW-0472">Membrane</keyword>
<evidence type="ECO:0000259" key="8">
    <source>
        <dbReference type="Pfam" id="PF01435"/>
    </source>
</evidence>
<comment type="similarity">
    <text evidence="6">Belongs to the peptidase M48 family.</text>
</comment>
<keyword evidence="3 6" id="KW-0378">Hydrolase</keyword>
<proteinExistence type="inferred from homology"/>
<dbReference type="InterPro" id="IPR052173">
    <property type="entry name" value="Beta-lactam_resp_regulator"/>
</dbReference>
<evidence type="ECO:0000256" key="4">
    <source>
        <dbReference type="ARBA" id="ARBA00022833"/>
    </source>
</evidence>
<dbReference type="Gene3D" id="3.30.2010.10">
    <property type="entry name" value="Metalloproteases ('zincins'), catalytic domain"/>
    <property type="match status" value="1"/>
</dbReference>
<evidence type="ECO:0000256" key="1">
    <source>
        <dbReference type="ARBA" id="ARBA00022670"/>
    </source>
</evidence>
<feature type="domain" description="Peptidase M48" evidence="8">
    <location>
        <begin position="146"/>
        <end position="202"/>
    </location>
</feature>
<evidence type="ECO:0000256" key="3">
    <source>
        <dbReference type="ARBA" id="ARBA00022801"/>
    </source>
</evidence>
<reference evidence="9" key="2">
    <citation type="submission" date="2020-09" db="EMBL/GenBank/DDBJ databases">
        <authorList>
            <person name="Sun Q."/>
            <person name="Zhou Y."/>
        </authorList>
    </citation>
    <scope>NUCLEOTIDE SEQUENCE</scope>
    <source>
        <strain evidence="9">CGMCC 1.15478</strain>
    </source>
</reference>
<evidence type="ECO:0000313" key="10">
    <source>
        <dbReference type="Proteomes" id="UP000641514"/>
    </source>
</evidence>
<feature type="transmembrane region" description="Helical" evidence="7">
    <location>
        <begin position="36"/>
        <end position="65"/>
    </location>
</feature>
<evidence type="ECO:0000256" key="7">
    <source>
        <dbReference type="SAM" id="Phobius"/>
    </source>
</evidence>
<name>A0A916X8P4_9ACTN</name>
<dbReference type="EMBL" id="BMJH01000001">
    <property type="protein sequence ID" value="GGC52482.1"/>
    <property type="molecule type" value="Genomic_DNA"/>
</dbReference>
<dbReference type="GO" id="GO:0004222">
    <property type="term" value="F:metalloendopeptidase activity"/>
    <property type="evidence" value="ECO:0007669"/>
    <property type="project" value="InterPro"/>
</dbReference>
<dbReference type="PANTHER" id="PTHR34978">
    <property type="entry name" value="POSSIBLE SENSOR-TRANSDUCER PROTEIN BLAR"/>
    <property type="match status" value="1"/>
</dbReference>